<dbReference type="RefSeq" id="WP_344831745.1">
    <property type="nucleotide sequence ID" value="NZ_BAAAUV010000011.1"/>
</dbReference>
<comment type="caution">
    <text evidence="4">The sequence shown here is derived from an EMBL/GenBank/DDBJ whole genome shotgun (WGS) entry which is preliminary data.</text>
</comment>
<dbReference type="Gene3D" id="3.30.572.10">
    <property type="entry name" value="Thymidylate synthase/dCMP hydroxymethylase domain"/>
    <property type="match status" value="1"/>
</dbReference>
<keyword evidence="1" id="KW-0489">Methyltransferase</keyword>
<evidence type="ECO:0000256" key="2">
    <source>
        <dbReference type="ARBA" id="ARBA00022679"/>
    </source>
</evidence>
<evidence type="ECO:0000313" key="4">
    <source>
        <dbReference type="EMBL" id="GAA3221081.1"/>
    </source>
</evidence>
<dbReference type="PANTHER" id="PTHR11548:SF9">
    <property type="entry name" value="THYMIDYLATE SYNTHASE"/>
    <property type="match status" value="1"/>
</dbReference>
<proteinExistence type="predicted"/>
<keyword evidence="2" id="KW-0808">Transferase</keyword>
<evidence type="ECO:0000259" key="3">
    <source>
        <dbReference type="Pfam" id="PF00303"/>
    </source>
</evidence>
<dbReference type="InterPro" id="IPR045097">
    <property type="entry name" value="Thymidate_synth/dCMP_Mease"/>
</dbReference>
<dbReference type="InterPro" id="IPR023451">
    <property type="entry name" value="Thymidate_synth/dCMP_Mease_dom"/>
</dbReference>
<accession>A0ABP6QET1</accession>
<dbReference type="Pfam" id="PF00303">
    <property type="entry name" value="Thymidylat_synt"/>
    <property type="match status" value="1"/>
</dbReference>
<dbReference type="SUPFAM" id="SSF55831">
    <property type="entry name" value="Thymidylate synthase/dCMP hydroxymethylase"/>
    <property type="match status" value="1"/>
</dbReference>
<keyword evidence="5" id="KW-1185">Reference proteome</keyword>
<feature type="domain" description="Thymidylate synthase/dCMP hydroxymethylase" evidence="3">
    <location>
        <begin position="23"/>
        <end position="228"/>
    </location>
</feature>
<dbReference type="InterPro" id="IPR036926">
    <property type="entry name" value="Thymidate_synth/dCMP_Mease_sf"/>
</dbReference>
<organism evidence="4 5">
    <name type="scientific">Actinocorallia longicatena</name>
    <dbReference type="NCBI Taxonomy" id="111803"/>
    <lineage>
        <taxon>Bacteria</taxon>
        <taxon>Bacillati</taxon>
        <taxon>Actinomycetota</taxon>
        <taxon>Actinomycetes</taxon>
        <taxon>Streptosporangiales</taxon>
        <taxon>Thermomonosporaceae</taxon>
        <taxon>Actinocorallia</taxon>
    </lineage>
</organism>
<reference evidence="5" key="1">
    <citation type="journal article" date="2019" name="Int. J. Syst. Evol. Microbiol.">
        <title>The Global Catalogue of Microorganisms (GCM) 10K type strain sequencing project: providing services to taxonomists for standard genome sequencing and annotation.</title>
        <authorList>
            <consortium name="The Broad Institute Genomics Platform"/>
            <consortium name="The Broad Institute Genome Sequencing Center for Infectious Disease"/>
            <person name="Wu L."/>
            <person name="Ma J."/>
        </authorList>
    </citation>
    <scope>NUCLEOTIDE SEQUENCE [LARGE SCALE GENOMIC DNA]</scope>
    <source>
        <strain evidence="5">JCM 9377</strain>
    </source>
</reference>
<evidence type="ECO:0000256" key="1">
    <source>
        <dbReference type="ARBA" id="ARBA00022603"/>
    </source>
</evidence>
<name>A0ABP6QET1_9ACTN</name>
<gene>
    <name evidence="4" type="ORF">GCM10010468_46080</name>
</gene>
<evidence type="ECO:0000313" key="5">
    <source>
        <dbReference type="Proteomes" id="UP001501237"/>
    </source>
</evidence>
<protein>
    <recommendedName>
        <fullName evidence="3">Thymidylate synthase/dCMP hydroxymethylase domain-containing protein</fullName>
    </recommendedName>
</protein>
<sequence length="321" mass="35529">MITQQLAPPAIRPFRSANDLCVEACTRVLTQGRATAPRGLPTREVLGSSLRLADPRNRLVDLPPHRIINPAFAVAETLWILSGSDAPWIHEFNSALAKYVGNGAPHGAYGPRLRSWAGIDQFDRVRTLLGDDPDTRRAVLTIFDPARDLADERDIPCTLGHRFYLRDGALYMVTSMRSQDVWRGLPYDMFAATVLLELMAGWIGARVGYWHHEVDSLHLYQPEHDAARQVAALGGSAVTPMEPLTVPWDGFDKLLDQVIAGERVGVGAWDDLADVMASFRLWRHHDQDGAREKASGGGVMADAMTRWFAWQSARTVARAAS</sequence>
<dbReference type="EMBL" id="BAAAUV010000011">
    <property type="protein sequence ID" value="GAA3221081.1"/>
    <property type="molecule type" value="Genomic_DNA"/>
</dbReference>
<dbReference type="Proteomes" id="UP001501237">
    <property type="component" value="Unassembled WGS sequence"/>
</dbReference>
<dbReference type="PANTHER" id="PTHR11548">
    <property type="entry name" value="THYMIDYLATE SYNTHASE 1"/>
    <property type="match status" value="1"/>
</dbReference>